<accession>A0A0C3JYL0</accession>
<gene>
    <name evidence="1" type="ORF">M404DRAFT_671739</name>
</gene>
<dbReference type="Proteomes" id="UP000054217">
    <property type="component" value="Unassembled WGS sequence"/>
</dbReference>
<organism evidence="1 2">
    <name type="scientific">Pisolithus tinctorius Marx 270</name>
    <dbReference type="NCBI Taxonomy" id="870435"/>
    <lineage>
        <taxon>Eukaryota</taxon>
        <taxon>Fungi</taxon>
        <taxon>Dikarya</taxon>
        <taxon>Basidiomycota</taxon>
        <taxon>Agaricomycotina</taxon>
        <taxon>Agaricomycetes</taxon>
        <taxon>Agaricomycetidae</taxon>
        <taxon>Boletales</taxon>
        <taxon>Sclerodermatineae</taxon>
        <taxon>Pisolithaceae</taxon>
        <taxon>Pisolithus</taxon>
    </lineage>
</organism>
<keyword evidence="2" id="KW-1185">Reference proteome</keyword>
<reference evidence="2" key="2">
    <citation type="submission" date="2015-01" db="EMBL/GenBank/DDBJ databases">
        <title>Evolutionary Origins and Diversification of the Mycorrhizal Mutualists.</title>
        <authorList>
            <consortium name="DOE Joint Genome Institute"/>
            <consortium name="Mycorrhizal Genomics Consortium"/>
            <person name="Kohler A."/>
            <person name="Kuo A."/>
            <person name="Nagy L.G."/>
            <person name="Floudas D."/>
            <person name="Copeland A."/>
            <person name="Barry K.W."/>
            <person name="Cichocki N."/>
            <person name="Veneault-Fourrey C."/>
            <person name="LaButti K."/>
            <person name="Lindquist E.A."/>
            <person name="Lipzen A."/>
            <person name="Lundell T."/>
            <person name="Morin E."/>
            <person name="Murat C."/>
            <person name="Riley R."/>
            <person name="Ohm R."/>
            <person name="Sun H."/>
            <person name="Tunlid A."/>
            <person name="Henrissat B."/>
            <person name="Grigoriev I.V."/>
            <person name="Hibbett D.S."/>
            <person name="Martin F."/>
        </authorList>
    </citation>
    <scope>NUCLEOTIDE SEQUENCE [LARGE SCALE GENOMIC DNA]</scope>
    <source>
        <strain evidence="2">Marx 270</strain>
    </source>
</reference>
<dbReference type="AlphaFoldDB" id="A0A0C3JYL0"/>
<evidence type="ECO:0000313" key="2">
    <source>
        <dbReference type="Proteomes" id="UP000054217"/>
    </source>
</evidence>
<sequence>MPYNYYAVLVGREGTQIYDNSAKVSGPLCSSSFTISIHRLGMHVSTTSSSER</sequence>
<dbReference type="HOGENOM" id="CLU_3088225_0_0_1"/>
<protein>
    <submittedName>
        <fullName evidence="1">Uncharacterized protein</fullName>
    </submittedName>
</protein>
<reference evidence="1 2" key="1">
    <citation type="submission" date="2014-04" db="EMBL/GenBank/DDBJ databases">
        <authorList>
            <consortium name="DOE Joint Genome Institute"/>
            <person name="Kuo A."/>
            <person name="Kohler A."/>
            <person name="Costa M.D."/>
            <person name="Nagy L.G."/>
            <person name="Floudas D."/>
            <person name="Copeland A."/>
            <person name="Barry K.W."/>
            <person name="Cichocki N."/>
            <person name="Veneault-Fourrey C."/>
            <person name="LaButti K."/>
            <person name="Lindquist E.A."/>
            <person name="Lipzen A."/>
            <person name="Lundell T."/>
            <person name="Morin E."/>
            <person name="Murat C."/>
            <person name="Sun H."/>
            <person name="Tunlid A."/>
            <person name="Henrissat B."/>
            <person name="Grigoriev I.V."/>
            <person name="Hibbett D.S."/>
            <person name="Martin F."/>
            <person name="Nordberg H.P."/>
            <person name="Cantor M.N."/>
            <person name="Hua S.X."/>
        </authorList>
    </citation>
    <scope>NUCLEOTIDE SEQUENCE [LARGE SCALE GENOMIC DNA]</scope>
    <source>
        <strain evidence="1 2">Marx 270</strain>
    </source>
</reference>
<evidence type="ECO:0000313" key="1">
    <source>
        <dbReference type="EMBL" id="KIO02462.1"/>
    </source>
</evidence>
<dbReference type="InParanoid" id="A0A0C3JYL0"/>
<name>A0A0C3JYL0_PISTI</name>
<dbReference type="OrthoDB" id="432234at2759"/>
<dbReference type="EMBL" id="KN831982">
    <property type="protein sequence ID" value="KIO02462.1"/>
    <property type="molecule type" value="Genomic_DNA"/>
</dbReference>
<proteinExistence type="predicted"/>